<keyword evidence="2" id="KW-1185">Reference proteome</keyword>
<protein>
    <submittedName>
        <fullName evidence="1">Uncharacterized protein</fullName>
    </submittedName>
</protein>
<sequence length="313" mass="33246">MPTRPLLTIFGATGQQGGSVATFILSHPTLSARYRVRGVTRDASQPAAAALRARGAEVVQADLDDADSLRHALSGGDGGVVFITTTTVYDAVTKEREVRQGKAAADAAVAAGVGFVVYSTEVHCEVVSGGKYPVPSFDSRGEVEAYIRSLPVRNAFYAPGSFMSNLLGMMAPRSVGDGEGYVIANTLPGDRVLPWIDVVADTGPVVGAVLAEPERFEGKRLCVASGLFSLEEVAEKISRVTGKTVKYVRVSEDVFKTYLPEGAREPVVSMFRFIAESGYYGPGTEKLVEETTALLPCALTGLDEYLAANIKLE</sequence>
<comment type="caution">
    <text evidence="1">The sequence shown here is derived from an EMBL/GenBank/DDBJ whole genome shotgun (WGS) entry which is preliminary data.</text>
</comment>
<reference evidence="1 2" key="1">
    <citation type="journal article" date="2021" name="Nat. Commun.">
        <title>Genetic determinants of endophytism in the Arabidopsis root mycobiome.</title>
        <authorList>
            <person name="Mesny F."/>
            <person name="Miyauchi S."/>
            <person name="Thiergart T."/>
            <person name="Pickel B."/>
            <person name="Atanasova L."/>
            <person name="Karlsson M."/>
            <person name="Huettel B."/>
            <person name="Barry K.W."/>
            <person name="Haridas S."/>
            <person name="Chen C."/>
            <person name="Bauer D."/>
            <person name="Andreopoulos W."/>
            <person name="Pangilinan J."/>
            <person name="LaButti K."/>
            <person name="Riley R."/>
            <person name="Lipzen A."/>
            <person name="Clum A."/>
            <person name="Drula E."/>
            <person name="Henrissat B."/>
            <person name="Kohler A."/>
            <person name="Grigoriev I.V."/>
            <person name="Martin F.M."/>
            <person name="Hacquard S."/>
        </authorList>
    </citation>
    <scope>NUCLEOTIDE SEQUENCE [LARGE SCALE GENOMIC DNA]</scope>
    <source>
        <strain evidence="1 2">MPI-SDFR-AT-0079</strain>
    </source>
</reference>
<proteinExistence type="predicted"/>
<gene>
    <name evidence="1" type="ORF">F5144DRAFT_630134</name>
</gene>
<evidence type="ECO:0000313" key="1">
    <source>
        <dbReference type="EMBL" id="KAH6632242.1"/>
    </source>
</evidence>
<name>A0ACB7PDH5_9PEZI</name>
<dbReference type="Proteomes" id="UP000724584">
    <property type="component" value="Unassembled WGS sequence"/>
</dbReference>
<accession>A0ACB7PDH5</accession>
<evidence type="ECO:0000313" key="2">
    <source>
        <dbReference type="Proteomes" id="UP000724584"/>
    </source>
</evidence>
<dbReference type="EMBL" id="JAGIZQ010000004">
    <property type="protein sequence ID" value="KAH6632242.1"/>
    <property type="molecule type" value="Genomic_DNA"/>
</dbReference>
<organism evidence="1 2">
    <name type="scientific">Chaetomium tenue</name>
    <dbReference type="NCBI Taxonomy" id="1854479"/>
    <lineage>
        <taxon>Eukaryota</taxon>
        <taxon>Fungi</taxon>
        <taxon>Dikarya</taxon>
        <taxon>Ascomycota</taxon>
        <taxon>Pezizomycotina</taxon>
        <taxon>Sordariomycetes</taxon>
        <taxon>Sordariomycetidae</taxon>
        <taxon>Sordariales</taxon>
        <taxon>Chaetomiaceae</taxon>
        <taxon>Chaetomium</taxon>
    </lineage>
</organism>